<evidence type="ECO:0000313" key="2">
    <source>
        <dbReference type="EMBL" id="MEI5607771.1"/>
    </source>
</evidence>
<protein>
    <submittedName>
        <fullName evidence="2">Uncharacterized protein</fullName>
    </submittedName>
</protein>
<dbReference type="Proteomes" id="UP001365781">
    <property type="component" value="Unassembled WGS sequence"/>
</dbReference>
<name>A0ABU8G3K3_9ACTN</name>
<reference evidence="2 3" key="1">
    <citation type="submission" date="2024-03" db="EMBL/GenBank/DDBJ databases">
        <title>First Report of Pectobacterium brasiliscabiei causing potato scab in china.</title>
        <authorList>
            <person name="Handique U."/>
        </authorList>
    </citation>
    <scope>NUCLEOTIDE SEQUENCE [LARGE SCALE GENOMIC DNA]</scope>
    <source>
        <strain evidence="2 3">ZRIMU1503</strain>
    </source>
</reference>
<evidence type="ECO:0000313" key="3">
    <source>
        <dbReference type="Proteomes" id="UP001365781"/>
    </source>
</evidence>
<organism evidence="2 3">
    <name type="scientific">Streptomyces brasiliscabiei</name>
    <dbReference type="NCBI Taxonomy" id="2736302"/>
    <lineage>
        <taxon>Bacteria</taxon>
        <taxon>Bacillati</taxon>
        <taxon>Actinomycetota</taxon>
        <taxon>Actinomycetes</taxon>
        <taxon>Kitasatosporales</taxon>
        <taxon>Streptomycetaceae</taxon>
        <taxon>Streptomyces</taxon>
    </lineage>
</organism>
<accession>A0ABU8G3K3</accession>
<evidence type="ECO:0000256" key="1">
    <source>
        <dbReference type="SAM" id="MobiDB-lite"/>
    </source>
</evidence>
<comment type="caution">
    <text evidence="2">The sequence shown here is derived from an EMBL/GenBank/DDBJ whole genome shotgun (WGS) entry which is preliminary data.</text>
</comment>
<dbReference type="RefSeq" id="WP_336535452.1">
    <property type="nucleotide sequence ID" value="NZ_JBBAYM010000001.1"/>
</dbReference>
<sequence>MTTSPPAPRTPSTATHATTDPSKTAGHPVARPAHARSTMLTAFKAG</sequence>
<gene>
    <name evidence="2" type="ORF">WB403_01185</name>
</gene>
<feature type="compositionally biased region" description="Low complexity" evidence="1">
    <location>
        <begin position="10"/>
        <end position="22"/>
    </location>
</feature>
<feature type="region of interest" description="Disordered" evidence="1">
    <location>
        <begin position="1"/>
        <end position="46"/>
    </location>
</feature>
<dbReference type="EMBL" id="JBBAYM010000001">
    <property type="protein sequence ID" value="MEI5607771.1"/>
    <property type="molecule type" value="Genomic_DNA"/>
</dbReference>
<keyword evidence="3" id="KW-1185">Reference proteome</keyword>
<proteinExistence type="predicted"/>